<dbReference type="AlphaFoldDB" id="A0A3L7ALA2"/>
<dbReference type="Pfam" id="PF02104">
    <property type="entry name" value="SURF1"/>
    <property type="match status" value="1"/>
</dbReference>
<evidence type="ECO:0000256" key="4">
    <source>
        <dbReference type="ARBA" id="ARBA00022989"/>
    </source>
</evidence>
<dbReference type="PANTHER" id="PTHR23427">
    <property type="entry name" value="SURFEIT LOCUS PROTEIN"/>
    <property type="match status" value="1"/>
</dbReference>
<dbReference type="CDD" id="cd06662">
    <property type="entry name" value="SURF1"/>
    <property type="match status" value="1"/>
</dbReference>
<comment type="caution">
    <text evidence="6">Lacks conserved residue(s) required for the propagation of feature annotation.</text>
</comment>
<accession>A0A3L7ALA2</accession>
<comment type="caution">
    <text evidence="7">The sequence shown here is derived from an EMBL/GenBank/DDBJ whole genome shotgun (WGS) entry which is preliminary data.</text>
</comment>
<keyword evidence="4 6" id="KW-1133">Transmembrane helix</keyword>
<dbReference type="EMBL" id="RCTF01000002">
    <property type="protein sequence ID" value="RLP81209.1"/>
    <property type="molecule type" value="Genomic_DNA"/>
</dbReference>
<dbReference type="PROSITE" id="PS50895">
    <property type="entry name" value="SURF1"/>
    <property type="match status" value="1"/>
</dbReference>
<keyword evidence="3 6" id="KW-0812">Transmembrane</keyword>
<dbReference type="PANTHER" id="PTHR23427:SF2">
    <property type="entry name" value="SURFEIT LOCUS PROTEIN 1"/>
    <property type="match status" value="1"/>
</dbReference>
<evidence type="ECO:0000256" key="3">
    <source>
        <dbReference type="ARBA" id="ARBA00022692"/>
    </source>
</evidence>
<name>A0A3L7ALA2_9HYPH</name>
<reference evidence="7 8" key="1">
    <citation type="submission" date="2018-10" db="EMBL/GenBank/DDBJ databases">
        <title>Xanthobacter tagetidis genome sequencing and assembly.</title>
        <authorList>
            <person name="Maclea K.S."/>
            <person name="Goen A.E."/>
            <person name="Fatima S.A."/>
        </authorList>
    </citation>
    <scope>NUCLEOTIDE SEQUENCE [LARGE SCALE GENOMIC DNA]</scope>
    <source>
        <strain evidence="7 8">ATCC 700314</strain>
    </source>
</reference>
<organism evidence="7 8">
    <name type="scientific">Xanthobacter tagetidis</name>
    <dbReference type="NCBI Taxonomy" id="60216"/>
    <lineage>
        <taxon>Bacteria</taxon>
        <taxon>Pseudomonadati</taxon>
        <taxon>Pseudomonadota</taxon>
        <taxon>Alphaproteobacteria</taxon>
        <taxon>Hyphomicrobiales</taxon>
        <taxon>Xanthobacteraceae</taxon>
        <taxon>Xanthobacter</taxon>
    </lineage>
</organism>
<sequence length="248" mass="26549">MRRSPLIASLFALGAFAILVGLGTWQLERLAWKRDLLATIAARASAPAAPLPPAADWPALDRARDEYRHVALRGTYDHAKEALVYGVAGEDLGALKGSAGYFVFTPLIRTDGPPVLVNRGFVPLERRDAATRAEGQVAGERQVSGLLRFPEETSFFVPANDPARDAFYRRDPAEIAAARGLQGAPGFYVELDRGAAPGGLPVSAGAKADLPNRHLEYALTWYGLAATLAGVAAAVAWTRRRAARPPRA</sequence>
<evidence type="ECO:0000256" key="6">
    <source>
        <dbReference type="RuleBase" id="RU363076"/>
    </source>
</evidence>
<dbReference type="InterPro" id="IPR045214">
    <property type="entry name" value="Surf1/Surf4"/>
</dbReference>
<comment type="similarity">
    <text evidence="2 6">Belongs to the SURF1 family.</text>
</comment>
<dbReference type="Proteomes" id="UP000269692">
    <property type="component" value="Unassembled WGS sequence"/>
</dbReference>
<evidence type="ECO:0000256" key="2">
    <source>
        <dbReference type="ARBA" id="ARBA00007165"/>
    </source>
</evidence>
<dbReference type="RefSeq" id="WP_121622061.1">
    <property type="nucleotide sequence ID" value="NZ_JACIIW010000003.1"/>
</dbReference>
<keyword evidence="6" id="KW-1003">Cell membrane</keyword>
<evidence type="ECO:0000256" key="1">
    <source>
        <dbReference type="ARBA" id="ARBA00004370"/>
    </source>
</evidence>
<dbReference type="OrthoDB" id="6079986at2"/>
<protein>
    <recommendedName>
        <fullName evidence="6">SURF1-like protein</fullName>
    </recommendedName>
</protein>
<dbReference type="InterPro" id="IPR002994">
    <property type="entry name" value="Surf1/Shy1"/>
</dbReference>
<proteinExistence type="inferred from homology"/>
<keyword evidence="8" id="KW-1185">Reference proteome</keyword>
<comment type="subcellular location">
    <subcellularLocation>
        <location evidence="6">Cell membrane</location>
        <topology evidence="6">Multi-pass membrane protein</topology>
    </subcellularLocation>
    <subcellularLocation>
        <location evidence="1">Membrane</location>
    </subcellularLocation>
</comment>
<keyword evidence="5 6" id="KW-0472">Membrane</keyword>
<evidence type="ECO:0000256" key="5">
    <source>
        <dbReference type="ARBA" id="ARBA00023136"/>
    </source>
</evidence>
<evidence type="ECO:0000313" key="8">
    <source>
        <dbReference type="Proteomes" id="UP000269692"/>
    </source>
</evidence>
<feature type="transmembrane region" description="Helical" evidence="6">
    <location>
        <begin position="219"/>
        <end position="238"/>
    </location>
</feature>
<dbReference type="GO" id="GO:0005886">
    <property type="term" value="C:plasma membrane"/>
    <property type="evidence" value="ECO:0007669"/>
    <property type="project" value="UniProtKB-SubCell"/>
</dbReference>
<gene>
    <name evidence="7" type="ORF">D9R14_04275</name>
</gene>
<evidence type="ECO:0000313" key="7">
    <source>
        <dbReference type="EMBL" id="RLP81209.1"/>
    </source>
</evidence>